<sequence>MPTHDWWKKYFRGGHWWKTRWREVSGTCRRQHTTRVALSASVRFNFVHGNDDIDGIASKTKLHTKPKVEKLTMNDEMFVDSYGTTSTDTAGTTTAKQRSEPSKLC</sequence>
<organism evidence="2 3">
    <name type="scientific">Phytophthora rubi</name>
    <dbReference type="NCBI Taxonomy" id="129364"/>
    <lineage>
        <taxon>Eukaryota</taxon>
        <taxon>Sar</taxon>
        <taxon>Stramenopiles</taxon>
        <taxon>Oomycota</taxon>
        <taxon>Peronosporomycetes</taxon>
        <taxon>Peronosporales</taxon>
        <taxon>Peronosporaceae</taxon>
        <taxon>Phytophthora</taxon>
    </lineage>
</organism>
<gene>
    <name evidence="2" type="ORF">PR002_g22822</name>
</gene>
<proteinExistence type="predicted"/>
<reference evidence="2 3" key="1">
    <citation type="submission" date="2018-09" db="EMBL/GenBank/DDBJ databases">
        <title>Genomic investigation of the strawberry pathogen Phytophthora fragariae indicates pathogenicity is determined by transcriptional variation in three key races.</title>
        <authorList>
            <person name="Adams T.M."/>
            <person name="Armitage A.D."/>
            <person name="Sobczyk M.K."/>
            <person name="Bates H.J."/>
            <person name="Dunwell J.M."/>
            <person name="Nellist C.F."/>
            <person name="Harrison R.J."/>
        </authorList>
    </citation>
    <scope>NUCLEOTIDE SEQUENCE [LARGE SCALE GENOMIC DNA]</scope>
    <source>
        <strain evidence="2 3">SCRP324</strain>
    </source>
</reference>
<dbReference type="Proteomes" id="UP000435112">
    <property type="component" value="Unassembled WGS sequence"/>
</dbReference>
<feature type="region of interest" description="Disordered" evidence="1">
    <location>
        <begin position="82"/>
        <end position="105"/>
    </location>
</feature>
<evidence type="ECO:0000313" key="2">
    <source>
        <dbReference type="EMBL" id="KAE8984819.1"/>
    </source>
</evidence>
<evidence type="ECO:0000256" key="1">
    <source>
        <dbReference type="SAM" id="MobiDB-lite"/>
    </source>
</evidence>
<dbReference type="AlphaFoldDB" id="A0A6A3IPB9"/>
<comment type="caution">
    <text evidence="2">The sequence shown here is derived from an EMBL/GenBank/DDBJ whole genome shotgun (WGS) entry which is preliminary data.</text>
</comment>
<protein>
    <submittedName>
        <fullName evidence="2">Uncharacterized protein</fullName>
    </submittedName>
</protein>
<evidence type="ECO:0000313" key="3">
    <source>
        <dbReference type="Proteomes" id="UP000435112"/>
    </source>
</evidence>
<accession>A0A6A3IPB9</accession>
<name>A0A6A3IPB9_9STRA</name>
<dbReference type="EMBL" id="QXFU01002512">
    <property type="protein sequence ID" value="KAE8984819.1"/>
    <property type="molecule type" value="Genomic_DNA"/>
</dbReference>
<feature type="compositionally biased region" description="Low complexity" evidence="1">
    <location>
        <begin position="82"/>
        <end position="95"/>
    </location>
</feature>